<feature type="transmembrane region" description="Helical" evidence="8">
    <location>
        <begin position="813"/>
        <end position="831"/>
    </location>
</feature>
<sequence>MGEAKPAKKDEKAPEKKVEPVKAAEQQKESNRQFQTIIGIGGAIAVVIAGLIIQEIYSRFVIIPTKERTFVNVTELDYGNGIRVFSTPDGIIEFLYASNRSLAARLQVENTEKQILKDFDFLQFQDGDGTNVGKLQYQYNNLIVTIRYLVQAEQLTLIFDAAGFNQHRQNSKHEILITTQNSSQVESITVVDGTQEDITIFTQHQLSGNYEESNKLHNEALEKYHEEFEKIYKLKEKQLPTFYQEMGRSALLEVIKSITYHNTTNLVGHENGFFNSENDLVTYLQNGHNAIDSQIFSLIVASSFDVKGVELALESWLNTINELQELANYVKDEAYHVDKIQQPLLFQLIKVLVKNPAYKNLLIKLYPKLEFIAEETYKHSTHFYWIGTSSDIFGLKSKTGTKSQSLELNCLLEDMMETMVDLAKLAGRSFDLYEKQVEHLRKERAQFWNSEKSEFGDLQQKKLVKSTSPFAPLILGVLEADSTELATLINSIENSEFYTKMGIQESSTSGSSIAANYLLLGSLQKYSNKSGPNQHKAHMRLTELKKHVIVGQAFLLLASFSSTYWQVHGLFGERGLVPVATKLDCDDANVFHCRLPVLHIFSSFLKLSPSVSLQLAAFIGIILSIGVILVKRLRNAISFVVLFVLLRTIQDAGDVFFFTDADAFLLESTGYVTFLAWFGDGPTDIISLFAILCFGIRTVLSIGIAKIKNDTWFKFAAFDQYFELIPLPTSLSRDVHFAPRNVKQYLQIFLNFAELVIPIFVLFPVRKFRHLVFGLLIVVQFFNFATGNFGTFYLNILVVFLASLNFPRFPSNVEFLATVSVTAIMGFYIQAKLPWTISGINDQSEIILSQKFGSVPGFTSESVKFVIMGATLVFIPIGIMVIFKIMSSRNLFRNIVHLFAVVTFVGIISAYGTISILQLDKKTFGDVLKQKPLLAYHKTFKQYGMAGSYNQIFSSFGSPGRPEIVIEGSTNVDGPWKEIKFHAKPGPVSKAPRTVAPHIPRIDNQMWVAAQGTYQQNPFFLSLVHHLMENTTEVVRLIEDYPFTNKSEPMNFVKASLYMYHYEKLGEKNFWKRNVQEEYMPVFNKGNPAIIKFLQESGNLVKEKTKEKYVNGDFGKGFKKFHRKASQHDQTHFVHSILFGVFFIHAMNRFK</sequence>
<organism evidence="12 13">
    <name type="scientific">Caenorhabditis angaria</name>
    <dbReference type="NCBI Taxonomy" id="860376"/>
    <lineage>
        <taxon>Eukaryota</taxon>
        <taxon>Metazoa</taxon>
        <taxon>Ecdysozoa</taxon>
        <taxon>Nematoda</taxon>
        <taxon>Chromadorea</taxon>
        <taxon>Rhabditida</taxon>
        <taxon>Rhabditina</taxon>
        <taxon>Rhabditomorpha</taxon>
        <taxon>Rhabditoidea</taxon>
        <taxon>Rhabditidae</taxon>
        <taxon>Peloderinae</taxon>
        <taxon>Caenorhabditis</taxon>
    </lineage>
</organism>
<comment type="subcellular location">
    <subcellularLocation>
        <location evidence="1 8">Endoplasmic reticulum membrane</location>
        <topology evidence="1 8">Multi-pass membrane protein</topology>
    </subcellularLocation>
</comment>
<dbReference type="InterPro" id="IPR057434">
    <property type="entry name" value="LMF1/2_N"/>
</dbReference>
<keyword evidence="5 8" id="KW-1133">Transmembrane helix</keyword>
<feature type="transmembrane region" description="Helical" evidence="8">
    <location>
        <begin position="895"/>
        <end position="914"/>
    </location>
</feature>
<feature type="transmembrane region" description="Helical" evidence="8">
    <location>
        <begin position="745"/>
        <end position="765"/>
    </location>
</feature>
<keyword evidence="6 8" id="KW-0472">Membrane</keyword>
<evidence type="ECO:0000256" key="3">
    <source>
        <dbReference type="ARBA" id="ARBA00022692"/>
    </source>
</evidence>
<dbReference type="Pfam" id="PF25179">
    <property type="entry name" value="LMF1_C"/>
    <property type="match status" value="1"/>
</dbReference>
<evidence type="ECO:0000256" key="6">
    <source>
        <dbReference type="ARBA" id="ARBA00023136"/>
    </source>
</evidence>
<protein>
    <recommendedName>
        <fullName evidence="8">Lipase maturation factor</fullName>
    </recommendedName>
</protein>
<feature type="transmembrane region" description="Helical" evidence="8">
    <location>
        <begin position="637"/>
        <end position="658"/>
    </location>
</feature>
<dbReference type="Pfam" id="PF06762">
    <property type="entry name" value="LMF1"/>
    <property type="match status" value="1"/>
</dbReference>
<comment type="function">
    <text evidence="8">Involved in the maturation of specific proteins in the endoplasmic reticulum.</text>
</comment>
<accession>A0A9P1J128</accession>
<dbReference type="InterPro" id="IPR012341">
    <property type="entry name" value="6hp_glycosidase-like_sf"/>
</dbReference>
<evidence type="ECO:0000256" key="7">
    <source>
        <dbReference type="ARBA" id="ARBA00023180"/>
    </source>
</evidence>
<feature type="transmembrane region" description="Helical" evidence="8">
    <location>
        <begin position="611"/>
        <end position="630"/>
    </location>
</feature>
<dbReference type="PANTHER" id="PTHR14463">
    <property type="entry name" value="LIPASE MATURATION FACTOR"/>
    <property type="match status" value="1"/>
</dbReference>
<dbReference type="PANTHER" id="PTHR14463:SF5">
    <property type="entry name" value="LIPASE MATURATION FACTOR 2"/>
    <property type="match status" value="1"/>
</dbReference>
<dbReference type="SUPFAM" id="SSF48208">
    <property type="entry name" value="Six-hairpin glycosidases"/>
    <property type="match status" value="1"/>
</dbReference>
<dbReference type="AlphaFoldDB" id="A0A9P1J128"/>
<feature type="transmembrane region" description="Helical" evidence="8">
    <location>
        <begin position="34"/>
        <end position="53"/>
    </location>
</feature>
<comment type="caution">
    <text evidence="12">The sequence shown here is derived from an EMBL/GenBank/DDBJ whole genome shotgun (WGS) entry which is preliminary data.</text>
</comment>
<dbReference type="GO" id="GO:0005789">
    <property type="term" value="C:endoplasmic reticulum membrane"/>
    <property type="evidence" value="ECO:0007669"/>
    <property type="project" value="UniProtKB-SubCell"/>
</dbReference>
<evidence type="ECO:0000256" key="5">
    <source>
        <dbReference type="ARBA" id="ARBA00022989"/>
    </source>
</evidence>
<keyword evidence="7" id="KW-0325">Glycoprotein</keyword>
<keyword evidence="13" id="KW-1185">Reference proteome</keyword>
<feature type="transmembrane region" description="Helical" evidence="8">
    <location>
        <begin position="771"/>
        <end position="801"/>
    </location>
</feature>
<feature type="transmembrane region" description="Helical" evidence="8">
    <location>
        <begin position="865"/>
        <end position="883"/>
    </location>
</feature>
<feature type="transmembrane region" description="Helical" evidence="8">
    <location>
        <begin position="685"/>
        <end position="705"/>
    </location>
</feature>
<dbReference type="Gene3D" id="1.50.10.10">
    <property type="match status" value="1"/>
</dbReference>
<evidence type="ECO:0000256" key="9">
    <source>
        <dbReference type="SAM" id="MobiDB-lite"/>
    </source>
</evidence>
<feature type="domain" description="Lipase maturation factor 1/2 N-terminal" evidence="10">
    <location>
        <begin position="661"/>
        <end position="802"/>
    </location>
</feature>
<comment type="similarity">
    <text evidence="2 8">Belongs to the lipase maturation factor family.</text>
</comment>
<name>A0A9P1J128_9PELO</name>
<evidence type="ECO:0000256" key="1">
    <source>
        <dbReference type="ARBA" id="ARBA00004477"/>
    </source>
</evidence>
<dbReference type="GO" id="GO:0051604">
    <property type="term" value="P:protein maturation"/>
    <property type="evidence" value="ECO:0007669"/>
    <property type="project" value="InterPro"/>
</dbReference>
<evidence type="ECO:0000256" key="2">
    <source>
        <dbReference type="ARBA" id="ARBA00005512"/>
    </source>
</evidence>
<dbReference type="InterPro" id="IPR008928">
    <property type="entry name" value="6-hairpin_glycosidase_sf"/>
</dbReference>
<evidence type="ECO:0000313" key="13">
    <source>
        <dbReference type="Proteomes" id="UP001152747"/>
    </source>
</evidence>
<dbReference type="OrthoDB" id="434126at2759"/>
<dbReference type="Proteomes" id="UP001152747">
    <property type="component" value="Unassembled WGS sequence"/>
</dbReference>
<feature type="region of interest" description="Disordered" evidence="9">
    <location>
        <begin position="1"/>
        <end position="27"/>
    </location>
</feature>
<feature type="domain" description="Lipase maturation factor 1/2 C-terminal" evidence="11">
    <location>
        <begin position="952"/>
        <end position="1081"/>
    </location>
</feature>
<dbReference type="InterPro" id="IPR009613">
    <property type="entry name" value="LMF"/>
</dbReference>
<evidence type="ECO:0000259" key="11">
    <source>
        <dbReference type="Pfam" id="PF25179"/>
    </source>
</evidence>
<dbReference type="GO" id="GO:0005975">
    <property type="term" value="P:carbohydrate metabolic process"/>
    <property type="evidence" value="ECO:0007669"/>
    <property type="project" value="InterPro"/>
</dbReference>
<gene>
    <name evidence="12" type="ORF">CAMP_LOCUS17273</name>
</gene>
<reference evidence="12" key="1">
    <citation type="submission" date="2022-11" db="EMBL/GenBank/DDBJ databases">
        <authorList>
            <person name="Kikuchi T."/>
        </authorList>
    </citation>
    <scope>NUCLEOTIDE SEQUENCE</scope>
    <source>
        <strain evidence="12">PS1010</strain>
    </source>
</reference>
<proteinExistence type="inferred from homology"/>
<evidence type="ECO:0000256" key="8">
    <source>
        <dbReference type="RuleBase" id="RU361229"/>
    </source>
</evidence>
<dbReference type="EMBL" id="CANHGI010000006">
    <property type="protein sequence ID" value="CAI5454636.1"/>
    <property type="molecule type" value="Genomic_DNA"/>
</dbReference>
<dbReference type="InterPro" id="IPR057433">
    <property type="entry name" value="LMF1/2_C"/>
</dbReference>
<keyword evidence="4 8" id="KW-0256">Endoplasmic reticulum</keyword>
<evidence type="ECO:0000313" key="12">
    <source>
        <dbReference type="EMBL" id="CAI5454636.1"/>
    </source>
</evidence>
<evidence type="ECO:0000256" key="4">
    <source>
        <dbReference type="ARBA" id="ARBA00022824"/>
    </source>
</evidence>
<evidence type="ECO:0000259" key="10">
    <source>
        <dbReference type="Pfam" id="PF06762"/>
    </source>
</evidence>
<keyword evidence="3 8" id="KW-0812">Transmembrane</keyword>